<keyword evidence="1" id="KW-1133">Transmembrane helix</keyword>
<reference evidence="2 3" key="1">
    <citation type="submission" date="2019-03" db="EMBL/GenBank/DDBJ databases">
        <title>Genomic Encyclopedia of Type Strains, Phase IV (KMG-IV): sequencing the most valuable type-strain genomes for metagenomic binning, comparative biology and taxonomic classification.</title>
        <authorList>
            <person name="Goeker M."/>
        </authorList>
    </citation>
    <scope>NUCLEOTIDE SEQUENCE [LARGE SCALE GENOMIC DNA]</scope>
    <source>
        <strain evidence="2 3">DSM 203</strain>
    </source>
</reference>
<keyword evidence="1" id="KW-0472">Membrane</keyword>
<dbReference type="InterPro" id="IPR049641">
    <property type="entry name" value="THIVI_2564-like"/>
</dbReference>
<evidence type="ECO:0000313" key="3">
    <source>
        <dbReference type="Proteomes" id="UP000295247"/>
    </source>
</evidence>
<dbReference type="AlphaFoldDB" id="A0A4R4A7M1"/>
<name>A0A4R4A7M1_MARGR</name>
<keyword evidence="1" id="KW-0812">Transmembrane</keyword>
<proteinExistence type="predicted"/>
<dbReference type="RefSeq" id="WP_123140527.1">
    <property type="nucleotide sequence ID" value="NZ_NRRH01000015.1"/>
</dbReference>
<feature type="transmembrane region" description="Helical" evidence="1">
    <location>
        <begin position="6"/>
        <end position="24"/>
    </location>
</feature>
<gene>
    <name evidence="2" type="ORF">EDC29_10965</name>
</gene>
<dbReference type="Proteomes" id="UP000295247">
    <property type="component" value="Unassembled WGS sequence"/>
</dbReference>
<feature type="transmembrane region" description="Helical" evidence="1">
    <location>
        <begin position="36"/>
        <end position="56"/>
    </location>
</feature>
<dbReference type="NCBIfam" id="NF041949">
    <property type="entry name" value="THIVI_2564_fam"/>
    <property type="match status" value="1"/>
</dbReference>
<accession>A0A4R4A7M1</accession>
<comment type="caution">
    <text evidence="2">The sequence shown here is derived from an EMBL/GenBank/DDBJ whole genome shotgun (WGS) entry which is preliminary data.</text>
</comment>
<dbReference type="EMBL" id="SMDC01000009">
    <property type="protein sequence ID" value="TCW34705.1"/>
    <property type="molecule type" value="Genomic_DNA"/>
</dbReference>
<sequence>MSLITLIVTLVVVGLILWGINNYIPMDGKIKKILNLIVVVVVILWLLSVFGLITPISGMRIG</sequence>
<protein>
    <submittedName>
        <fullName evidence="2">Uncharacterized protein</fullName>
    </submittedName>
</protein>
<evidence type="ECO:0000313" key="2">
    <source>
        <dbReference type="EMBL" id="TCW34705.1"/>
    </source>
</evidence>
<evidence type="ECO:0000256" key="1">
    <source>
        <dbReference type="SAM" id="Phobius"/>
    </source>
</evidence>
<organism evidence="2 3">
    <name type="scientific">Marichromatium gracile</name>
    <name type="common">Chromatium gracile</name>
    <dbReference type="NCBI Taxonomy" id="1048"/>
    <lineage>
        <taxon>Bacteria</taxon>
        <taxon>Pseudomonadati</taxon>
        <taxon>Pseudomonadota</taxon>
        <taxon>Gammaproteobacteria</taxon>
        <taxon>Chromatiales</taxon>
        <taxon>Chromatiaceae</taxon>
        <taxon>Marichromatium</taxon>
    </lineage>
</organism>